<feature type="signal peptide" evidence="1">
    <location>
        <begin position="1"/>
        <end position="23"/>
    </location>
</feature>
<dbReference type="EMBL" id="PYAS01000004">
    <property type="protein sequence ID" value="PSL30501.1"/>
    <property type="molecule type" value="Genomic_DNA"/>
</dbReference>
<dbReference type="OrthoDB" id="956520at2"/>
<keyword evidence="1" id="KW-0732">Signal</keyword>
<sequence>MKKTKVRMKIAIVLMCTLLAAFACVESDRVDNIDQPCFTKESLETVPWIVDHLKKYTLPNGGGYHAAVYIYHDQQFLAITTPFGCTPLGHVFNCGGVPLDSLEIDYVDFQNNMKLAAVLTGPK</sequence>
<evidence type="ECO:0008006" key="4">
    <source>
        <dbReference type="Google" id="ProtNLM"/>
    </source>
</evidence>
<evidence type="ECO:0000256" key="1">
    <source>
        <dbReference type="SAM" id="SignalP"/>
    </source>
</evidence>
<keyword evidence="3" id="KW-1185">Reference proteome</keyword>
<gene>
    <name evidence="2" type="ORF">CLV60_104443</name>
</gene>
<dbReference type="AlphaFoldDB" id="A0A2P8G951"/>
<organism evidence="2 3">
    <name type="scientific">Dyadobacter jiangsuensis</name>
    <dbReference type="NCBI Taxonomy" id="1591085"/>
    <lineage>
        <taxon>Bacteria</taxon>
        <taxon>Pseudomonadati</taxon>
        <taxon>Bacteroidota</taxon>
        <taxon>Cytophagia</taxon>
        <taxon>Cytophagales</taxon>
        <taxon>Spirosomataceae</taxon>
        <taxon>Dyadobacter</taxon>
    </lineage>
</organism>
<evidence type="ECO:0000313" key="3">
    <source>
        <dbReference type="Proteomes" id="UP000241964"/>
    </source>
</evidence>
<reference evidence="2 3" key="1">
    <citation type="submission" date="2018-03" db="EMBL/GenBank/DDBJ databases">
        <title>Genomic Encyclopedia of Archaeal and Bacterial Type Strains, Phase II (KMG-II): from individual species to whole genera.</title>
        <authorList>
            <person name="Goeker M."/>
        </authorList>
    </citation>
    <scope>NUCLEOTIDE SEQUENCE [LARGE SCALE GENOMIC DNA]</scope>
    <source>
        <strain evidence="2 3">DSM 29057</strain>
    </source>
</reference>
<evidence type="ECO:0000313" key="2">
    <source>
        <dbReference type="EMBL" id="PSL30501.1"/>
    </source>
</evidence>
<proteinExistence type="predicted"/>
<name>A0A2P8G951_9BACT</name>
<comment type="caution">
    <text evidence="2">The sequence shown here is derived from an EMBL/GenBank/DDBJ whole genome shotgun (WGS) entry which is preliminary data.</text>
</comment>
<dbReference type="Proteomes" id="UP000241964">
    <property type="component" value="Unassembled WGS sequence"/>
</dbReference>
<feature type="chain" id="PRO_5015150280" description="Spi protease inhibitor" evidence="1">
    <location>
        <begin position="24"/>
        <end position="123"/>
    </location>
</feature>
<protein>
    <recommendedName>
        <fullName evidence="4">Spi protease inhibitor</fullName>
    </recommendedName>
</protein>
<accession>A0A2P8G951</accession>
<dbReference type="RefSeq" id="WP_106595363.1">
    <property type="nucleotide sequence ID" value="NZ_PYAS01000004.1"/>
</dbReference>
<dbReference type="PROSITE" id="PS51257">
    <property type="entry name" value="PROKAR_LIPOPROTEIN"/>
    <property type="match status" value="1"/>
</dbReference>